<dbReference type="GeneID" id="83257538"/>
<dbReference type="Pfam" id="PF00106">
    <property type="entry name" value="adh_short"/>
    <property type="match status" value="1"/>
</dbReference>
<evidence type="ECO:0000256" key="2">
    <source>
        <dbReference type="ARBA" id="ARBA00023002"/>
    </source>
</evidence>
<dbReference type="SUPFAM" id="SSF51735">
    <property type="entry name" value="NAD(P)-binding Rossmann-fold domains"/>
    <property type="match status" value="1"/>
</dbReference>
<dbReference type="InterPro" id="IPR036291">
    <property type="entry name" value="NAD(P)-bd_dom_sf"/>
</dbReference>
<gene>
    <name evidence="4" type="ORF">Q4527_00270</name>
</gene>
<dbReference type="InterPro" id="IPR002347">
    <property type="entry name" value="SDR_fam"/>
</dbReference>
<dbReference type="PROSITE" id="PS00061">
    <property type="entry name" value="ADH_SHORT"/>
    <property type="match status" value="1"/>
</dbReference>
<proteinExistence type="inferred from homology"/>
<evidence type="ECO:0000313" key="5">
    <source>
        <dbReference type="Proteomes" id="UP001170717"/>
    </source>
</evidence>
<dbReference type="EMBL" id="JAUOQI010000001">
    <property type="protein sequence ID" value="MDO6575804.1"/>
    <property type="molecule type" value="Genomic_DNA"/>
</dbReference>
<organism evidence="4 5">
    <name type="scientific">Alteromonas stellipolaris</name>
    <dbReference type="NCBI Taxonomy" id="233316"/>
    <lineage>
        <taxon>Bacteria</taxon>
        <taxon>Pseudomonadati</taxon>
        <taxon>Pseudomonadota</taxon>
        <taxon>Gammaproteobacteria</taxon>
        <taxon>Alteromonadales</taxon>
        <taxon>Alteromonadaceae</taxon>
        <taxon>Alteromonas/Salinimonas group</taxon>
        <taxon>Alteromonas</taxon>
    </lineage>
</organism>
<comment type="similarity">
    <text evidence="1 3">Belongs to the short-chain dehydrogenases/reductases (SDR) family.</text>
</comment>
<evidence type="ECO:0000256" key="1">
    <source>
        <dbReference type="ARBA" id="ARBA00006484"/>
    </source>
</evidence>
<dbReference type="Proteomes" id="UP001170717">
    <property type="component" value="Unassembled WGS sequence"/>
</dbReference>
<sequence length="276" mass="29392">MTETNTNPDSLHTTYLKQKPLKNRTAIVTGGCSGLGHATAIALRAAGANVCLLDLNEEMGKQRVEELDAEHTLFVKVDVRSEDDITHAIDKCIARFSTLSLCVNCAGIAPAKRLLDRDGNPAPLGDFQNTIDINLVGSFNVARLVAAAMAKQVPLNEEGERGVIINTASVAGYEGQIGQTAYAASKGGIVALTLPMARDLAPLGIRVNTIAPGVMGTPMLLSMPEKVQDALSANVQFPKRLGLPEEFGKLVLHIAENNYLNGETIRLDGGLRMPPK</sequence>
<dbReference type="FunFam" id="3.40.50.720:FF:000215">
    <property type="entry name" value="3-hydroxyacyl-CoA dehydrogenase type-2"/>
    <property type="match status" value="1"/>
</dbReference>
<dbReference type="PANTHER" id="PTHR43658">
    <property type="entry name" value="SHORT-CHAIN DEHYDROGENASE/REDUCTASE"/>
    <property type="match status" value="1"/>
</dbReference>
<dbReference type="PANTHER" id="PTHR43658:SF8">
    <property type="entry name" value="17-BETA-HYDROXYSTEROID DEHYDROGENASE 14-RELATED"/>
    <property type="match status" value="1"/>
</dbReference>
<comment type="caution">
    <text evidence="4">The sequence shown here is derived from an EMBL/GenBank/DDBJ whole genome shotgun (WGS) entry which is preliminary data.</text>
</comment>
<evidence type="ECO:0000313" key="4">
    <source>
        <dbReference type="EMBL" id="MDO6575804.1"/>
    </source>
</evidence>
<dbReference type="Gene3D" id="3.40.50.720">
    <property type="entry name" value="NAD(P)-binding Rossmann-like Domain"/>
    <property type="match status" value="1"/>
</dbReference>
<dbReference type="RefSeq" id="WP_231701290.1">
    <property type="nucleotide sequence ID" value="NZ_CP013926.1"/>
</dbReference>
<keyword evidence="2" id="KW-0560">Oxidoreductase</keyword>
<dbReference type="GO" id="GO:0016491">
    <property type="term" value="F:oxidoreductase activity"/>
    <property type="evidence" value="ECO:0007669"/>
    <property type="project" value="UniProtKB-KW"/>
</dbReference>
<dbReference type="PRINTS" id="PR00081">
    <property type="entry name" value="GDHRDH"/>
</dbReference>
<protein>
    <submittedName>
        <fullName evidence="4">3-hydroxyacyl-CoA dehydrogenase</fullName>
    </submittedName>
</protein>
<reference evidence="4" key="1">
    <citation type="submission" date="2023-07" db="EMBL/GenBank/DDBJ databases">
        <title>Genome content predicts the carbon catabolic preferences of heterotrophic bacteria.</title>
        <authorList>
            <person name="Gralka M."/>
        </authorList>
    </citation>
    <scope>NUCLEOTIDE SEQUENCE</scope>
    <source>
        <strain evidence="4">F2M12</strain>
    </source>
</reference>
<evidence type="ECO:0000256" key="3">
    <source>
        <dbReference type="RuleBase" id="RU000363"/>
    </source>
</evidence>
<dbReference type="PRINTS" id="PR00080">
    <property type="entry name" value="SDRFAMILY"/>
</dbReference>
<dbReference type="AlphaFoldDB" id="A0AAW7YX34"/>
<dbReference type="InterPro" id="IPR020904">
    <property type="entry name" value="Sc_DH/Rdtase_CS"/>
</dbReference>
<accession>A0AAW7YX34</accession>
<name>A0AAW7YX34_9ALTE</name>
<dbReference type="CDD" id="cd05371">
    <property type="entry name" value="HSD10-like_SDR_c"/>
    <property type="match status" value="1"/>
</dbReference>